<proteinExistence type="predicted"/>
<accession>A0A3A1TWX9</accession>
<evidence type="ECO:0000313" key="2">
    <source>
        <dbReference type="EMBL" id="RIX26648.1"/>
    </source>
</evidence>
<dbReference type="EMBL" id="QXTG01000003">
    <property type="protein sequence ID" value="RIX26648.1"/>
    <property type="molecule type" value="Genomic_DNA"/>
</dbReference>
<evidence type="ECO:0000313" key="3">
    <source>
        <dbReference type="Proteomes" id="UP000265742"/>
    </source>
</evidence>
<keyword evidence="1" id="KW-0732">Signal</keyword>
<dbReference type="AlphaFoldDB" id="A0A3A1TWX9"/>
<feature type="signal peptide" evidence="1">
    <location>
        <begin position="1"/>
        <end position="24"/>
    </location>
</feature>
<dbReference type="InterPro" id="IPR038468">
    <property type="entry name" value="MmpS_C"/>
</dbReference>
<comment type="caution">
    <text evidence="2">The sequence shown here is derived from an EMBL/GenBank/DDBJ whole genome shotgun (WGS) entry which is preliminary data.</text>
</comment>
<dbReference type="RefSeq" id="WP_119483724.1">
    <property type="nucleotide sequence ID" value="NZ_QXTG01000003.1"/>
</dbReference>
<organism evidence="2 3">
    <name type="scientific">Amnibacterium setariae</name>
    <dbReference type="NCBI Taxonomy" id="2306585"/>
    <lineage>
        <taxon>Bacteria</taxon>
        <taxon>Bacillati</taxon>
        <taxon>Actinomycetota</taxon>
        <taxon>Actinomycetes</taxon>
        <taxon>Micrococcales</taxon>
        <taxon>Microbacteriaceae</taxon>
        <taxon>Amnibacterium</taxon>
    </lineage>
</organism>
<gene>
    <name evidence="2" type="ORF">D1781_17190</name>
</gene>
<feature type="chain" id="PRO_5038687236" evidence="1">
    <location>
        <begin position="25"/>
        <end position="173"/>
    </location>
</feature>
<sequence>MPKLLPALMAGVAAVTLAFTPALAASAAPAHHAAKASKHYTLSVTGNGKHASVVYLNLKLKDLDGSSLPSVHTIAKAKEPWTKKVAAGADLYELAAVQTTGSKLHCSIKNTHGKVVAESTSYGKGSIVTCIVAKGDLLTGAGGLAGLGGGAGTGTGTGSGSGSYGGSLVLPIR</sequence>
<keyword evidence="3" id="KW-1185">Reference proteome</keyword>
<name>A0A3A1TWX9_9MICO</name>
<protein>
    <submittedName>
        <fullName evidence="2">Uncharacterized protein</fullName>
    </submittedName>
</protein>
<dbReference type="Gene3D" id="2.60.40.2880">
    <property type="entry name" value="MmpS1-5, C-terminal soluble domain"/>
    <property type="match status" value="1"/>
</dbReference>
<evidence type="ECO:0000256" key="1">
    <source>
        <dbReference type="SAM" id="SignalP"/>
    </source>
</evidence>
<dbReference type="Proteomes" id="UP000265742">
    <property type="component" value="Unassembled WGS sequence"/>
</dbReference>
<reference evidence="3" key="1">
    <citation type="submission" date="2018-09" db="EMBL/GenBank/DDBJ databases">
        <authorList>
            <person name="Kim I."/>
        </authorList>
    </citation>
    <scope>NUCLEOTIDE SEQUENCE [LARGE SCALE GENOMIC DNA]</scope>
    <source>
        <strain evidence="3">DD4a</strain>
    </source>
</reference>